<dbReference type="InterPro" id="IPR022776">
    <property type="entry name" value="TRM13/UPF0224_CHHC_Znf_dom"/>
</dbReference>
<feature type="compositionally biased region" description="Polar residues" evidence="4">
    <location>
        <begin position="295"/>
        <end position="309"/>
    </location>
</feature>
<feature type="region of interest" description="Disordered" evidence="4">
    <location>
        <begin position="195"/>
        <end position="236"/>
    </location>
</feature>
<feature type="domain" description="CHHC U11-48K-type" evidence="5">
    <location>
        <begin position="50"/>
        <end position="77"/>
    </location>
</feature>
<feature type="domain" description="CHHC U11-48K-type" evidence="5">
    <location>
        <begin position="82"/>
        <end position="109"/>
    </location>
</feature>
<keyword evidence="3" id="KW-0862">Zinc</keyword>
<protein>
    <recommendedName>
        <fullName evidence="5">CHHC U11-48K-type domain-containing protein</fullName>
    </recommendedName>
</protein>
<comment type="caution">
    <text evidence="6">The sequence shown here is derived from an EMBL/GenBank/DDBJ whole genome shotgun (WGS) entry which is preliminary data.</text>
</comment>
<feature type="compositionally biased region" description="Polar residues" evidence="4">
    <location>
        <begin position="419"/>
        <end position="429"/>
    </location>
</feature>
<reference evidence="6" key="1">
    <citation type="journal article" date="2021" name="Mol. Ecol. Resour.">
        <title>Apolygus lucorum genome provides insights into omnivorousness and mesophyll feeding.</title>
        <authorList>
            <person name="Liu Y."/>
            <person name="Liu H."/>
            <person name="Wang H."/>
            <person name="Huang T."/>
            <person name="Liu B."/>
            <person name="Yang B."/>
            <person name="Yin L."/>
            <person name="Li B."/>
            <person name="Zhang Y."/>
            <person name="Zhang S."/>
            <person name="Jiang F."/>
            <person name="Zhang X."/>
            <person name="Ren Y."/>
            <person name="Wang B."/>
            <person name="Wang S."/>
            <person name="Lu Y."/>
            <person name="Wu K."/>
            <person name="Fan W."/>
            <person name="Wang G."/>
        </authorList>
    </citation>
    <scope>NUCLEOTIDE SEQUENCE</scope>
    <source>
        <strain evidence="6">12Hb</strain>
    </source>
</reference>
<dbReference type="OrthoDB" id="5839404at2759"/>
<evidence type="ECO:0000256" key="4">
    <source>
        <dbReference type="SAM" id="MobiDB-lite"/>
    </source>
</evidence>
<dbReference type="Pfam" id="PF05253">
    <property type="entry name" value="zf-U11-48K"/>
    <property type="match status" value="1"/>
</dbReference>
<dbReference type="InterPro" id="IPR036236">
    <property type="entry name" value="Znf_C2H2_sf"/>
</dbReference>
<dbReference type="PROSITE" id="PS51800">
    <property type="entry name" value="ZF_CHHC_U11_48K"/>
    <property type="match status" value="2"/>
</dbReference>
<evidence type="ECO:0000259" key="5">
    <source>
        <dbReference type="PROSITE" id="PS51800"/>
    </source>
</evidence>
<feature type="region of interest" description="Disordered" evidence="4">
    <location>
        <begin position="332"/>
        <end position="444"/>
    </location>
</feature>
<feature type="compositionally biased region" description="Low complexity" evidence="4">
    <location>
        <begin position="386"/>
        <end position="409"/>
    </location>
</feature>
<evidence type="ECO:0000256" key="1">
    <source>
        <dbReference type="ARBA" id="ARBA00022723"/>
    </source>
</evidence>
<accession>A0A8S9XFT5</accession>
<feature type="compositionally biased region" description="Polar residues" evidence="4">
    <location>
        <begin position="332"/>
        <end position="352"/>
    </location>
</feature>
<proteinExistence type="predicted"/>
<sequence>MSSSSLVELSSTVGSCGLLMIFHKEGQERIFRKELSPSHPFAMINPGEPTVVCPYDKSHALIKSRMQFHLPKCRANYPNMEKATCPYNSTHVFNYVEMNYHKEHCTDKRVVDSFVYKVGDYAPPPGLQPVMNFASVGSEQQDDWDADQSSYSVLDDVKNGIKEKSVLVPLIGAAKSERKAHRLQERLRYQQVVSGDPQLNNAAGTKQKQNVPRAEDGAQQYSRQDEVTEEDYETEQIPRQINHQLPSSSGLNVNAPEFPALSGKMSALSVSNNENQGIPAPSAASPSVWGKPVARNQNETIPNNENLVNDTVAPPSAWGKPILRNQDEKISWPTSSARAPSNPGNGPSTGRNPLQPPARPAMPVRTPSNPWATNMNNHAEPSGHLASFPSAPRAAAPAASGGSQNPPGSGIWGRGKIFSSAQASMTSEDFPTLLPVSSRGRKRL</sequence>
<keyword evidence="2" id="KW-0863">Zinc-finger</keyword>
<keyword evidence="7" id="KW-1185">Reference proteome</keyword>
<dbReference type="GO" id="GO:0008270">
    <property type="term" value="F:zinc ion binding"/>
    <property type="evidence" value="ECO:0007669"/>
    <property type="project" value="UniProtKB-KW"/>
</dbReference>
<evidence type="ECO:0000313" key="6">
    <source>
        <dbReference type="EMBL" id="KAF6207847.1"/>
    </source>
</evidence>
<dbReference type="EMBL" id="WIXP02000007">
    <property type="protein sequence ID" value="KAF6207847.1"/>
    <property type="molecule type" value="Genomic_DNA"/>
</dbReference>
<dbReference type="SUPFAM" id="SSF57667">
    <property type="entry name" value="beta-beta-alpha zinc fingers"/>
    <property type="match status" value="1"/>
</dbReference>
<organism evidence="6 7">
    <name type="scientific">Apolygus lucorum</name>
    <name type="common">Small green plant bug</name>
    <name type="synonym">Lygocoris lucorum</name>
    <dbReference type="NCBI Taxonomy" id="248454"/>
    <lineage>
        <taxon>Eukaryota</taxon>
        <taxon>Metazoa</taxon>
        <taxon>Ecdysozoa</taxon>
        <taxon>Arthropoda</taxon>
        <taxon>Hexapoda</taxon>
        <taxon>Insecta</taxon>
        <taxon>Pterygota</taxon>
        <taxon>Neoptera</taxon>
        <taxon>Paraneoptera</taxon>
        <taxon>Hemiptera</taxon>
        <taxon>Heteroptera</taxon>
        <taxon>Panheteroptera</taxon>
        <taxon>Cimicomorpha</taxon>
        <taxon>Miridae</taxon>
        <taxon>Mirini</taxon>
        <taxon>Apolygus</taxon>
    </lineage>
</organism>
<feature type="compositionally biased region" description="Polar residues" evidence="4">
    <location>
        <begin position="195"/>
        <end position="210"/>
    </location>
</feature>
<feature type="compositionally biased region" description="Polar residues" evidence="4">
    <location>
        <begin position="366"/>
        <end position="379"/>
    </location>
</feature>
<name>A0A8S9XFT5_APOLU</name>
<evidence type="ECO:0000256" key="3">
    <source>
        <dbReference type="ARBA" id="ARBA00022833"/>
    </source>
</evidence>
<gene>
    <name evidence="6" type="ORF">GE061_016296</name>
</gene>
<evidence type="ECO:0000256" key="2">
    <source>
        <dbReference type="ARBA" id="ARBA00022771"/>
    </source>
</evidence>
<keyword evidence="1" id="KW-0479">Metal-binding</keyword>
<dbReference type="Proteomes" id="UP000466442">
    <property type="component" value="Unassembled WGS sequence"/>
</dbReference>
<dbReference type="AlphaFoldDB" id="A0A8S9XFT5"/>
<evidence type="ECO:0000313" key="7">
    <source>
        <dbReference type="Proteomes" id="UP000466442"/>
    </source>
</evidence>
<feature type="region of interest" description="Disordered" evidence="4">
    <location>
        <begin position="272"/>
        <end position="320"/>
    </location>
</feature>